<proteinExistence type="predicted"/>
<name>A0A8S5SDP5_9CAUD</name>
<dbReference type="EMBL" id="BK032577">
    <property type="protein sequence ID" value="DAF49086.1"/>
    <property type="molecule type" value="Genomic_DNA"/>
</dbReference>
<protein>
    <submittedName>
        <fullName evidence="1">Bromelain inhibitor VI</fullName>
    </submittedName>
</protein>
<accession>A0A8S5SDP5</accession>
<reference evidence="1" key="1">
    <citation type="journal article" date="2021" name="Proc. Natl. Acad. Sci. U.S.A.">
        <title>A Catalog of Tens of Thousands of Viruses from Human Metagenomes Reveals Hidden Associations with Chronic Diseases.</title>
        <authorList>
            <person name="Tisza M.J."/>
            <person name="Buck C.B."/>
        </authorList>
    </citation>
    <scope>NUCLEOTIDE SEQUENCE</scope>
    <source>
        <strain evidence="1">Ctnpt50</strain>
    </source>
</reference>
<organism evidence="1">
    <name type="scientific">Siphoviridae sp. ctnpt50</name>
    <dbReference type="NCBI Taxonomy" id="2827941"/>
    <lineage>
        <taxon>Viruses</taxon>
        <taxon>Duplodnaviria</taxon>
        <taxon>Heunggongvirae</taxon>
        <taxon>Uroviricota</taxon>
        <taxon>Caudoviricetes</taxon>
    </lineage>
</organism>
<sequence>MKYRLFFCKNCWAGDGLKNGLEQMMCFKPVDFDEIGRFQRILKRILD</sequence>
<evidence type="ECO:0000313" key="1">
    <source>
        <dbReference type="EMBL" id="DAF49086.1"/>
    </source>
</evidence>